<evidence type="ECO:0000313" key="3">
    <source>
        <dbReference type="Proteomes" id="UP000220226"/>
    </source>
</evidence>
<dbReference type="Gene3D" id="3.60.15.10">
    <property type="entry name" value="Ribonuclease Z/Hydroxyacylglutathione hydrolase-like"/>
    <property type="match status" value="1"/>
</dbReference>
<evidence type="ECO:0000259" key="1">
    <source>
        <dbReference type="SMART" id="SM00849"/>
    </source>
</evidence>
<dbReference type="PANTHER" id="PTHR42951:SF15">
    <property type="entry name" value="METALLO-BETA-LACTAMASE SUPERFAMILY PROTEIN"/>
    <property type="match status" value="1"/>
</dbReference>
<dbReference type="InterPro" id="IPR036866">
    <property type="entry name" value="RibonucZ/Hydroxyglut_hydro"/>
</dbReference>
<dbReference type="SMART" id="SM00849">
    <property type="entry name" value="Lactamase_B"/>
    <property type="match status" value="1"/>
</dbReference>
<feature type="domain" description="Metallo-beta-lactamase" evidence="1">
    <location>
        <begin position="18"/>
        <end position="202"/>
    </location>
</feature>
<protein>
    <submittedName>
        <fullName evidence="2">Hydrolase</fullName>
    </submittedName>
</protein>
<accession>A0A2B2ES51</accession>
<reference evidence="2 3" key="1">
    <citation type="submission" date="2017-09" db="EMBL/GenBank/DDBJ databases">
        <title>Large-scale bioinformatics analysis of Bacillus genomes uncovers conserved roles of natural products in bacterial physiology.</title>
        <authorList>
            <consortium name="Agbiome Team Llc"/>
            <person name="Bleich R.M."/>
            <person name="Grubbs K.J."/>
            <person name="Santa Maria K.C."/>
            <person name="Allen S.E."/>
            <person name="Farag S."/>
            <person name="Shank E.A."/>
            <person name="Bowers A."/>
        </authorList>
    </citation>
    <scope>NUCLEOTIDE SEQUENCE [LARGE SCALE GENOMIC DNA]</scope>
    <source>
        <strain evidence="2 3">AFS025165</strain>
    </source>
</reference>
<organism evidence="2 3">
    <name type="scientific">Bacillus cereus</name>
    <dbReference type="NCBI Taxonomy" id="1396"/>
    <lineage>
        <taxon>Bacteria</taxon>
        <taxon>Bacillati</taxon>
        <taxon>Bacillota</taxon>
        <taxon>Bacilli</taxon>
        <taxon>Bacillales</taxon>
        <taxon>Bacillaceae</taxon>
        <taxon>Bacillus</taxon>
        <taxon>Bacillus cereus group</taxon>
    </lineage>
</organism>
<name>A0A2B2ES51_BACCE</name>
<dbReference type="RefSeq" id="WP_098266084.1">
    <property type="nucleotide sequence ID" value="NZ_NTQA01000053.1"/>
</dbReference>
<keyword evidence="2" id="KW-0378">Hydrolase</keyword>
<dbReference type="EMBL" id="NTQT01000010">
    <property type="protein sequence ID" value="PFC75511.1"/>
    <property type="molecule type" value="Genomic_DNA"/>
</dbReference>
<dbReference type="InterPro" id="IPR001279">
    <property type="entry name" value="Metallo-B-lactamas"/>
</dbReference>
<comment type="caution">
    <text evidence="2">The sequence shown here is derived from an EMBL/GenBank/DDBJ whole genome shotgun (WGS) entry which is preliminary data.</text>
</comment>
<dbReference type="CDD" id="cd07721">
    <property type="entry name" value="yflN-like_MBL-fold"/>
    <property type="match status" value="1"/>
</dbReference>
<dbReference type="Proteomes" id="UP000220226">
    <property type="component" value="Unassembled WGS sequence"/>
</dbReference>
<dbReference type="InterPro" id="IPR050855">
    <property type="entry name" value="NDM-1-like"/>
</dbReference>
<sequence>MEIAKGIEMLQLEFQEFVIHPILLWNDEMAVLIDTGFPGQIEDIQVEMEKVGVSFDKLKVVILTHQDIDHIGSLPELLQRCRSNIKVYAHELDKPYIEGDLPLLKDGNIENRPKGKVSDTVIDGQELPYCGGILILHTPGHTPGHISLYLKQSKILIAGDSMYSVNGMLGGIHAPTTINIKEAKQSLKKYLNLHIESVVCYHGGLSKENINVQLQNFLKV</sequence>
<dbReference type="GO" id="GO:0016787">
    <property type="term" value="F:hydrolase activity"/>
    <property type="evidence" value="ECO:0007669"/>
    <property type="project" value="UniProtKB-KW"/>
</dbReference>
<gene>
    <name evidence="2" type="ORF">CN290_09780</name>
</gene>
<evidence type="ECO:0000313" key="2">
    <source>
        <dbReference type="EMBL" id="PFC75511.1"/>
    </source>
</evidence>
<dbReference type="Pfam" id="PF00753">
    <property type="entry name" value="Lactamase_B"/>
    <property type="match status" value="1"/>
</dbReference>
<dbReference type="SUPFAM" id="SSF56281">
    <property type="entry name" value="Metallo-hydrolase/oxidoreductase"/>
    <property type="match status" value="1"/>
</dbReference>
<dbReference type="PANTHER" id="PTHR42951">
    <property type="entry name" value="METALLO-BETA-LACTAMASE DOMAIN-CONTAINING"/>
    <property type="match status" value="1"/>
</dbReference>
<proteinExistence type="predicted"/>
<dbReference type="AlphaFoldDB" id="A0A2B2ES51"/>